<evidence type="ECO:0000313" key="1">
    <source>
        <dbReference type="EMBL" id="CAA9229518.1"/>
    </source>
</evidence>
<sequence length="42" mass="4848">MLLSKEKALQADRRIIYSVIVRQISKKLKICLRITNFAEVSA</sequence>
<proteinExistence type="predicted"/>
<gene>
    <name evidence="1" type="ORF">AVDCRST_MAG92-966</name>
</gene>
<accession>A0A6J4HNW0</accession>
<protein>
    <submittedName>
        <fullName evidence="1">Uncharacterized protein</fullName>
    </submittedName>
</protein>
<name>A0A6J4HNW0_9CYAN</name>
<dbReference type="AlphaFoldDB" id="A0A6J4HNW0"/>
<dbReference type="EMBL" id="CADCTM010000133">
    <property type="protein sequence ID" value="CAA9229518.1"/>
    <property type="molecule type" value="Genomic_DNA"/>
</dbReference>
<organism evidence="1">
    <name type="scientific">uncultured Coleofasciculus sp</name>
    <dbReference type="NCBI Taxonomy" id="1267456"/>
    <lineage>
        <taxon>Bacteria</taxon>
        <taxon>Bacillati</taxon>
        <taxon>Cyanobacteriota</taxon>
        <taxon>Cyanophyceae</taxon>
        <taxon>Coleofasciculales</taxon>
        <taxon>Coleofasciculaceae</taxon>
        <taxon>Coleofasciculus</taxon>
        <taxon>environmental samples</taxon>
    </lineage>
</organism>
<reference evidence="1" key="1">
    <citation type="submission" date="2020-02" db="EMBL/GenBank/DDBJ databases">
        <authorList>
            <person name="Meier V. D."/>
        </authorList>
    </citation>
    <scope>NUCLEOTIDE SEQUENCE</scope>
    <source>
        <strain evidence="1">AVDCRST_MAG92</strain>
    </source>
</reference>